<evidence type="ECO:0000256" key="2">
    <source>
        <dbReference type="SAM" id="SignalP"/>
    </source>
</evidence>
<evidence type="ECO:0000256" key="1">
    <source>
        <dbReference type="SAM" id="MobiDB-lite"/>
    </source>
</evidence>
<evidence type="ECO:0000313" key="4">
    <source>
        <dbReference type="Proteomes" id="UP000041254"/>
    </source>
</evidence>
<protein>
    <submittedName>
        <fullName evidence="3">Uncharacterized protein</fullName>
    </submittedName>
</protein>
<sequence>MSPRATFHLAVSVTVFFTLTAATSPNLHRLRSEHGQAASPEVATEALAAPLPRVSLEQGASRGTSVESIVSSRFVQLHDEQAKKTTTTAPDADCKSDKDCNPPQKCFKSKCKIERDNVDSWWIVSAARGLL</sequence>
<keyword evidence="2" id="KW-0732">Signal</keyword>
<proteinExistence type="predicted"/>
<reference evidence="3 4" key="1">
    <citation type="submission" date="2014-11" db="EMBL/GenBank/DDBJ databases">
        <authorList>
            <person name="Zhu J."/>
            <person name="Qi W."/>
            <person name="Song R."/>
        </authorList>
    </citation>
    <scope>NUCLEOTIDE SEQUENCE [LARGE SCALE GENOMIC DNA]</scope>
</reference>
<feature type="region of interest" description="Disordered" evidence="1">
    <location>
        <begin position="81"/>
        <end position="100"/>
    </location>
</feature>
<dbReference type="Proteomes" id="UP000041254">
    <property type="component" value="Unassembled WGS sequence"/>
</dbReference>
<dbReference type="AlphaFoldDB" id="A0A0G4FR03"/>
<feature type="chain" id="PRO_5005189423" evidence="2">
    <location>
        <begin position="23"/>
        <end position="131"/>
    </location>
</feature>
<dbReference type="VEuPathDB" id="CryptoDB:Vbra_21564"/>
<name>A0A0G4FR03_VITBC</name>
<keyword evidence="4" id="KW-1185">Reference proteome</keyword>
<dbReference type="InParanoid" id="A0A0G4FR03"/>
<gene>
    <name evidence="3" type="ORF">Vbra_21564</name>
</gene>
<accession>A0A0G4FR03</accession>
<dbReference type="EMBL" id="CDMY01000486">
    <property type="protein sequence ID" value="CEM16883.1"/>
    <property type="molecule type" value="Genomic_DNA"/>
</dbReference>
<evidence type="ECO:0000313" key="3">
    <source>
        <dbReference type="EMBL" id="CEM16883.1"/>
    </source>
</evidence>
<organism evidence="3 4">
    <name type="scientific">Vitrella brassicaformis (strain CCMP3155)</name>
    <dbReference type="NCBI Taxonomy" id="1169540"/>
    <lineage>
        <taxon>Eukaryota</taxon>
        <taxon>Sar</taxon>
        <taxon>Alveolata</taxon>
        <taxon>Colpodellida</taxon>
        <taxon>Vitrellaceae</taxon>
        <taxon>Vitrella</taxon>
    </lineage>
</organism>
<feature type="signal peptide" evidence="2">
    <location>
        <begin position="1"/>
        <end position="22"/>
    </location>
</feature>